<dbReference type="SUPFAM" id="SSF46626">
    <property type="entry name" value="Cytochrome c"/>
    <property type="match status" value="1"/>
</dbReference>
<proteinExistence type="predicted"/>
<keyword evidence="6" id="KW-1185">Reference proteome</keyword>
<dbReference type="GO" id="GO:0009055">
    <property type="term" value="F:electron transfer activity"/>
    <property type="evidence" value="ECO:0007669"/>
    <property type="project" value="InterPro"/>
</dbReference>
<feature type="domain" description="Cytochrome C Planctomycete-type" evidence="4">
    <location>
        <begin position="53"/>
        <end position="111"/>
    </location>
</feature>
<accession>A0A518DPL6</accession>
<dbReference type="EMBL" id="CP036433">
    <property type="protein sequence ID" value="QDU93774.1"/>
    <property type="molecule type" value="Genomic_DNA"/>
</dbReference>
<dbReference type="GO" id="GO:0020037">
    <property type="term" value="F:heme binding"/>
    <property type="evidence" value="ECO:0007669"/>
    <property type="project" value="InterPro"/>
</dbReference>
<evidence type="ECO:0000313" key="6">
    <source>
        <dbReference type="Proteomes" id="UP000317648"/>
    </source>
</evidence>
<dbReference type="Pfam" id="PF07635">
    <property type="entry name" value="PSCyt1"/>
    <property type="match status" value="1"/>
</dbReference>
<reference evidence="5 6" key="1">
    <citation type="submission" date="2019-02" db="EMBL/GenBank/DDBJ databases">
        <title>Deep-cultivation of Planctomycetes and their phenomic and genomic characterization uncovers novel biology.</title>
        <authorList>
            <person name="Wiegand S."/>
            <person name="Jogler M."/>
            <person name="Boedeker C."/>
            <person name="Pinto D."/>
            <person name="Vollmers J."/>
            <person name="Rivas-Marin E."/>
            <person name="Kohn T."/>
            <person name="Peeters S.H."/>
            <person name="Heuer A."/>
            <person name="Rast P."/>
            <person name="Oberbeckmann S."/>
            <person name="Bunk B."/>
            <person name="Jeske O."/>
            <person name="Meyerdierks A."/>
            <person name="Storesund J.E."/>
            <person name="Kallscheuer N."/>
            <person name="Luecker S."/>
            <person name="Lage O.M."/>
            <person name="Pohl T."/>
            <person name="Merkel B.J."/>
            <person name="Hornburger P."/>
            <person name="Mueller R.-W."/>
            <person name="Bruemmer F."/>
            <person name="Labrenz M."/>
            <person name="Spormann A.M."/>
            <person name="Op den Camp H."/>
            <person name="Overmann J."/>
            <person name="Amann R."/>
            <person name="Jetten M.S.M."/>
            <person name="Mascher T."/>
            <person name="Medema M.H."/>
            <person name="Devos D.P."/>
            <person name="Kaster A.-K."/>
            <person name="Ovreas L."/>
            <person name="Rohde M."/>
            <person name="Galperin M.Y."/>
            <person name="Jogler C."/>
        </authorList>
    </citation>
    <scope>NUCLEOTIDE SEQUENCE [LARGE SCALE GENOMIC DNA]</scope>
    <source>
        <strain evidence="5 6">Pla85_3_4</strain>
    </source>
</reference>
<dbReference type="KEGG" id="lcre:Pla8534_15570"/>
<dbReference type="InterPro" id="IPR036909">
    <property type="entry name" value="Cyt_c-like_dom_sf"/>
</dbReference>
<feature type="domain" description="DUF1553" evidence="3">
    <location>
        <begin position="839"/>
        <end position="1090"/>
    </location>
</feature>
<keyword evidence="1" id="KW-0732">Signal</keyword>
<dbReference type="PANTHER" id="PTHR35889">
    <property type="entry name" value="CYCLOINULO-OLIGOSACCHARIDE FRUCTANOTRANSFERASE-RELATED"/>
    <property type="match status" value="1"/>
</dbReference>
<evidence type="ECO:0000259" key="3">
    <source>
        <dbReference type="Pfam" id="PF07587"/>
    </source>
</evidence>
<organism evidence="5 6">
    <name type="scientific">Lignipirellula cremea</name>
    <dbReference type="NCBI Taxonomy" id="2528010"/>
    <lineage>
        <taxon>Bacteria</taxon>
        <taxon>Pseudomonadati</taxon>
        <taxon>Planctomycetota</taxon>
        <taxon>Planctomycetia</taxon>
        <taxon>Pirellulales</taxon>
        <taxon>Pirellulaceae</taxon>
        <taxon>Lignipirellula</taxon>
    </lineage>
</organism>
<dbReference type="InterPro" id="IPR011444">
    <property type="entry name" value="DUF1549"/>
</dbReference>
<name>A0A518DPL6_9BACT</name>
<evidence type="ECO:0000259" key="2">
    <source>
        <dbReference type="Pfam" id="PF07583"/>
    </source>
</evidence>
<evidence type="ECO:0000313" key="5">
    <source>
        <dbReference type="EMBL" id="QDU93774.1"/>
    </source>
</evidence>
<gene>
    <name evidence="5" type="ORF">Pla8534_15570</name>
</gene>
<protein>
    <submittedName>
        <fullName evidence="5">Planctomycete cytochrome C</fullName>
    </submittedName>
</protein>
<feature type="domain" description="DUF1549" evidence="2">
    <location>
        <begin position="178"/>
        <end position="390"/>
    </location>
</feature>
<evidence type="ECO:0000259" key="4">
    <source>
        <dbReference type="Pfam" id="PF07635"/>
    </source>
</evidence>
<feature type="signal peptide" evidence="1">
    <location>
        <begin position="1"/>
        <end position="29"/>
    </location>
</feature>
<dbReference type="InterPro" id="IPR022655">
    <property type="entry name" value="DUF1553"/>
</dbReference>
<feature type="chain" id="PRO_5022030839" evidence="1">
    <location>
        <begin position="30"/>
        <end position="1128"/>
    </location>
</feature>
<dbReference type="Proteomes" id="UP000317648">
    <property type="component" value="Chromosome"/>
</dbReference>
<dbReference type="PANTHER" id="PTHR35889:SF3">
    <property type="entry name" value="F-BOX DOMAIN-CONTAINING PROTEIN"/>
    <property type="match status" value="1"/>
</dbReference>
<dbReference type="InterPro" id="IPR011429">
    <property type="entry name" value="Cyt_c_Planctomycete-type"/>
</dbReference>
<dbReference type="Pfam" id="PF07583">
    <property type="entry name" value="PSCyt2"/>
    <property type="match status" value="1"/>
</dbReference>
<sequence length="1128" mass="124316" precursor="true">MLLRPRVFNALVYCILTLSVGAGSQVVGAEEKYDEAAITFFENSIRPVLVKRCYECHGPDAVEPKGGLRVSSRSALLAGGDTGPAIAPGDAKNSLLIDSINYGDLYQMPPASKMPVEEIALLAKWIDSGAAWPAEDLAPQVVKKAFDLQERAASHWAWRPVVDPPVPPTVDQGWAKDPLDQFLLAKIESAGLQPAAPATKRALLRRAYFDLIGLPPTPEQLQAFLQDDSPNAFAQVVDELLDSPHFGERWGRHWLDLVRYAESRGHEFDYTTPNAWQYRDYVIRALNADTPYDQFVKEHIAGDLLEQPRTDAHGANQSILGPGFWHLGEWVHSPVDIRKDETDRFDNMIDVFSKTFLGLTVSCARCHDHKFDAISQADYYALAGFLQSSEYRQVRFDTLAQNTAVAEQLQELNRPHRQAIAREGIEAFDQKQFAAYLLAARQVLQSKPQQPAKAKLVDFEKAADAVALVHDLDAARLLAWVDHLRSVAPGDVLHPWTALALQGELADPAWKQAVEAEAGRFPALAAGDVLTPEQTIADYRQGDAAFWQANGPTFGAGPLSPGDLKFDAEGTVEGVATWGCVRREPAFNRLELAPDADPEGGRLGKWEIAGRTFRTPTFIIGDGPVQWLARGSGRVQLVVDSHRMINGPLHGALAKEFSTGDKLAWTSVNLGVYQGHGCHLEFSAKGDEPLEVYLVTQGADAPRPLPGVAWQEVLTEHGASPASLAAGYAQQFADALSALAEPADVSTAQAEAGDWLQRHRPLWNAATESPAVDALRTARQKTSGQIVVRSRLAPSMWDGDSFDEQLLIRGNSRTPGDRVPRRLLTGIAGEQPRLTQGSGRLALAERVVDPSNPFVSRVMTNRIWSHLFGRGIVPSPDNFGLLGQPPTHPELLDHLSVRFMADGWSIKRLVRAIMLSSAYQMSTTPDPAGERQDPQNLLWRRANLRRLEGETIRDAVLAVSGRLEPAMFGPPTPVHLTAFMQGRGRPGSGPIDGAGRRSIYLSVRRNFLSPWMQAFDVPQPFSTVGRRSVSNVPAQALILMNDPFIVEQAGLWAKRLLDEADTAEERIEQMYVEGLCRLPTADEKAASLTFLQQQNREYGLRPEQAANDLRAWTDLCHVLFNVKEFIFY</sequence>
<dbReference type="RefSeq" id="WP_145051029.1">
    <property type="nucleotide sequence ID" value="NZ_CP036433.1"/>
</dbReference>
<dbReference type="Pfam" id="PF07587">
    <property type="entry name" value="PSD1"/>
    <property type="match status" value="1"/>
</dbReference>
<evidence type="ECO:0000256" key="1">
    <source>
        <dbReference type="SAM" id="SignalP"/>
    </source>
</evidence>
<dbReference type="OrthoDB" id="127107at2"/>
<dbReference type="AlphaFoldDB" id="A0A518DPL6"/>